<keyword evidence="1" id="KW-0285">Flavoprotein</keyword>
<keyword evidence="2" id="KW-0274">FAD</keyword>
<dbReference type="Proteomes" id="UP000709466">
    <property type="component" value="Unassembled WGS sequence"/>
</dbReference>
<protein>
    <submittedName>
        <fullName evidence="4">Xanthine dehydrogenase family protein subunit M</fullName>
    </submittedName>
</protein>
<evidence type="ECO:0000313" key="4">
    <source>
        <dbReference type="EMBL" id="NIY72723.1"/>
    </source>
</evidence>
<gene>
    <name evidence="4" type="ORF">HCZ30_09775</name>
</gene>
<dbReference type="InterPro" id="IPR016169">
    <property type="entry name" value="FAD-bd_PCMH_sub2"/>
</dbReference>
<dbReference type="InterPro" id="IPR036683">
    <property type="entry name" value="CO_DH_flav_C_dom_sf"/>
</dbReference>
<dbReference type="InterPro" id="IPR005107">
    <property type="entry name" value="CO_DH_flav_C"/>
</dbReference>
<accession>A0ABX0VYC0</accession>
<comment type="caution">
    <text evidence="4">The sequence shown here is derived from an EMBL/GenBank/DDBJ whole genome shotgun (WGS) entry which is preliminary data.</text>
</comment>
<evidence type="ECO:0000256" key="2">
    <source>
        <dbReference type="ARBA" id="ARBA00022827"/>
    </source>
</evidence>
<dbReference type="SMART" id="SM01092">
    <property type="entry name" value="CO_deh_flav_C"/>
    <property type="match status" value="1"/>
</dbReference>
<dbReference type="RefSeq" id="WP_167638094.1">
    <property type="nucleotide sequence ID" value="NZ_JAATOP010000005.1"/>
</dbReference>
<reference evidence="4 5" key="1">
    <citation type="submission" date="2020-03" db="EMBL/GenBank/DDBJ databases">
        <title>Bacterial isolates of synthetic phycosphere.</title>
        <authorList>
            <person name="Fu H."/>
            <person name="Moran M.A."/>
        </authorList>
    </citation>
    <scope>NUCLEOTIDE SEQUENCE [LARGE SCALE GENOMIC DNA]</scope>
    <source>
        <strain evidence="4 5">HF1</strain>
    </source>
</reference>
<dbReference type="Pfam" id="PF03450">
    <property type="entry name" value="CO_deh_flav_C"/>
    <property type="match status" value="1"/>
</dbReference>
<name>A0ABX0VYC0_9RHOB</name>
<evidence type="ECO:0000256" key="1">
    <source>
        <dbReference type="ARBA" id="ARBA00022630"/>
    </source>
</evidence>
<evidence type="ECO:0000259" key="3">
    <source>
        <dbReference type="PROSITE" id="PS51387"/>
    </source>
</evidence>
<feature type="domain" description="FAD-binding PCMH-type" evidence="3">
    <location>
        <begin position="1"/>
        <end position="221"/>
    </location>
</feature>
<dbReference type="Gene3D" id="3.30.390.50">
    <property type="entry name" value="CO dehydrogenase flavoprotein, C-terminal domain"/>
    <property type="match status" value="1"/>
</dbReference>
<dbReference type="InterPro" id="IPR016166">
    <property type="entry name" value="FAD-bd_PCMH"/>
</dbReference>
<dbReference type="InterPro" id="IPR016167">
    <property type="entry name" value="FAD-bd_PCMH_sub1"/>
</dbReference>
<organism evidence="4 5">
    <name type="scientific">Marivivens donghaensis</name>
    <dbReference type="NCBI Taxonomy" id="1699413"/>
    <lineage>
        <taxon>Bacteria</taxon>
        <taxon>Pseudomonadati</taxon>
        <taxon>Pseudomonadota</taxon>
        <taxon>Alphaproteobacteria</taxon>
        <taxon>Rhodobacterales</taxon>
        <taxon>Paracoccaceae</taxon>
        <taxon>Marivivens group</taxon>
        <taxon>Marivivens</taxon>
    </lineage>
</organism>
<dbReference type="EMBL" id="JAATOP010000005">
    <property type="protein sequence ID" value="NIY72723.1"/>
    <property type="molecule type" value="Genomic_DNA"/>
</dbReference>
<dbReference type="InterPro" id="IPR002346">
    <property type="entry name" value="Mopterin_DH_FAD-bd"/>
</dbReference>
<dbReference type="Pfam" id="PF00941">
    <property type="entry name" value="FAD_binding_5"/>
    <property type="match status" value="1"/>
</dbReference>
<dbReference type="SUPFAM" id="SSF55447">
    <property type="entry name" value="CO dehydrogenase flavoprotein C-terminal domain-like"/>
    <property type="match status" value="1"/>
</dbReference>
<sequence length="339" mass="36274">MKPFEYVRVNDLISAAGALDEKSEIIAGGTNLLDLMKLQVMAPDKVVDITRIPGLDKIEPKGEGLRIGTLVKNADLAADPRIRTGYPVLSRALLAGASGQIRNKATTGGNLLQRTRCPYFYDPEMACNKREPGAGCSAKGGVSRMLAILGTSEDCRAAHPSDMAVALRALNAMIEIRRKNGDTYQLAMDDFYRLPGDRPDIETNLKDGEIITAVILPRPVIGVQSYRKIRDRASYAFALVSVAAVATVEHGLIQNASVAFGGIGARPWADLDVNAFLNGKEPSAELFGEAADLLLTAAITDEGNAFKTTMTRRALIAVMSEVTGLREASVGSDRVGEIA</sequence>
<dbReference type="InterPro" id="IPR036318">
    <property type="entry name" value="FAD-bd_PCMH-like_sf"/>
</dbReference>
<dbReference type="InterPro" id="IPR051312">
    <property type="entry name" value="Diverse_Substr_Oxidored"/>
</dbReference>
<evidence type="ECO:0000313" key="5">
    <source>
        <dbReference type="Proteomes" id="UP000709466"/>
    </source>
</evidence>
<dbReference type="PROSITE" id="PS51387">
    <property type="entry name" value="FAD_PCMH"/>
    <property type="match status" value="1"/>
</dbReference>
<dbReference type="Gene3D" id="3.30.43.10">
    <property type="entry name" value="Uridine Diphospho-n-acetylenolpyruvylglucosamine Reductase, domain 2"/>
    <property type="match status" value="1"/>
</dbReference>
<dbReference type="PANTHER" id="PTHR42659:SF5">
    <property type="entry name" value="ALDEHYDE OXIDOREDUCTASE FAD-BINDING SUBUNIT PAOB"/>
    <property type="match status" value="1"/>
</dbReference>
<dbReference type="PANTHER" id="PTHR42659">
    <property type="entry name" value="XANTHINE DEHYDROGENASE SUBUNIT C-RELATED"/>
    <property type="match status" value="1"/>
</dbReference>
<dbReference type="SUPFAM" id="SSF56176">
    <property type="entry name" value="FAD-binding/transporter-associated domain-like"/>
    <property type="match status" value="1"/>
</dbReference>
<dbReference type="Gene3D" id="3.30.465.10">
    <property type="match status" value="2"/>
</dbReference>
<proteinExistence type="predicted"/>
<keyword evidence="5" id="KW-1185">Reference proteome</keyword>